<dbReference type="SUPFAM" id="SSF51735">
    <property type="entry name" value="NAD(P)-binding Rossmann-fold domains"/>
    <property type="match status" value="1"/>
</dbReference>
<dbReference type="Pfam" id="PF01073">
    <property type="entry name" value="3Beta_HSD"/>
    <property type="match status" value="1"/>
</dbReference>
<keyword evidence="2 3" id="KW-0560">Oxidoreductase</keyword>
<gene>
    <name evidence="5" type="ORF">B4U79_11944</name>
</gene>
<comment type="similarity">
    <text evidence="1 3">Belongs to the 3-beta-HSD family.</text>
</comment>
<dbReference type="GO" id="GO:0006694">
    <property type="term" value="P:steroid biosynthetic process"/>
    <property type="evidence" value="ECO:0007669"/>
    <property type="project" value="InterPro"/>
</dbReference>
<organism evidence="5 6">
    <name type="scientific">Dinothrombium tinctorium</name>
    <dbReference type="NCBI Taxonomy" id="1965070"/>
    <lineage>
        <taxon>Eukaryota</taxon>
        <taxon>Metazoa</taxon>
        <taxon>Ecdysozoa</taxon>
        <taxon>Arthropoda</taxon>
        <taxon>Chelicerata</taxon>
        <taxon>Arachnida</taxon>
        <taxon>Acari</taxon>
        <taxon>Acariformes</taxon>
        <taxon>Trombidiformes</taxon>
        <taxon>Prostigmata</taxon>
        <taxon>Anystina</taxon>
        <taxon>Parasitengona</taxon>
        <taxon>Trombidioidea</taxon>
        <taxon>Trombidiidae</taxon>
        <taxon>Dinothrombium</taxon>
    </lineage>
</organism>
<evidence type="ECO:0000313" key="6">
    <source>
        <dbReference type="Proteomes" id="UP000285301"/>
    </source>
</evidence>
<dbReference type="PANTHER" id="PTHR43245:SF51">
    <property type="entry name" value="SHORT CHAIN DEHYDROGENASE_REDUCTASE FAMILY 42E, MEMBER 2"/>
    <property type="match status" value="1"/>
</dbReference>
<dbReference type="InterPro" id="IPR002225">
    <property type="entry name" value="3Beta_OHSteriod_DH/Estase"/>
</dbReference>
<evidence type="ECO:0000256" key="2">
    <source>
        <dbReference type="ARBA" id="ARBA00023002"/>
    </source>
</evidence>
<dbReference type="Proteomes" id="UP000285301">
    <property type="component" value="Unassembled WGS sequence"/>
</dbReference>
<evidence type="ECO:0000313" key="5">
    <source>
        <dbReference type="EMBL" id="RWS11786.1"/>
    </source>
</evidence>
<comment type="caution">
    <text evidence="5">The sequence shown here is derived from an EMBL/GenBank/DDBJ whole genome shotgun (WGS) entry which is preliminary data.</text>
</comment>
<dbReference type="STRING" id="1965070.A0A3S3P497"/>
<dbReference type="PANTHER" id="PTHR43245">
    <property type="entry name" value="BIFUNCTIONAL POLYMYXIN RESISTANCE PROTEIN ARNA"/>
    <property type="match status" value="1"/>
</dbReference>
<dbReference type="EMBL" id="NCKU01001568">
    <property type="protein sequence ID" value="RWS11786.1"/>
    <property type="molecule type" value="Genomic_DNA"/>
</dbReference>
<keyword evidence="6" id="KW-1185">Reference proteome</keyword>
<accession>A0A3S3P497</accession>
<evidence type="ECO:0000256" key="3">
    <source>
        <dbReference type="RuleBase" id="RU004475"/>
    </source>
</evidence>
<feature type="transmembrane region" description="Helical" evidence="3">
    <location>
        <begin position="280"/>
        <end position="299"/>
    </location>
</feature>
<dbReference type="InterPro" id="IPR036291">
    <property type="entry name" value="NAD(P)-bd_dom_sf"/>
</dbReference>
<feature type="domain" description="3-beta hydroxysteroid dehydrogenase/isomerase" evidence="4">
    <location>
        <begin position="6"/>
        <end position="278"/>
    </location>
</feature>
<dbReference type="FunFam" id="3.40.50.720:FF:000495">
    <property type="entry name" value="3 hydroxysteroid dehydrogenase, putative"/>
    <property type="match status" value="1"/>
</dbReference>
<reference evidence="5 6" key="1">
    <citation type="journal article" date="2018" name="Gigascience">
        <title>Genomes of trombidid mites reveal novel predicted allergens and laterally-transferred genes associated with secondary metabolism.</title>
        <authorList>
            <person name="Dong X."/>
            <person name="Chaisiri K."/>
            <person name="Xia D."/>
            <person name="Armstrong S.D."/>
            <person name="Fang Y."/>
            <person name="Donnelly M.J."/>
            <person name="Kadowaki T."/>
            <person name="McGarry J.W."/>
            <person name="Darby A.C."/>
            <person name="Makepeace B.L."/>
        </authorList>
    </citation>
    <scope>NUCLEOTIDE SEQUENCE [LARGE SCALE GENOMIC DNA]</scope>
    <source>
        <strain evidence="5">UoL-WK</strain>
    </source>
</reference>
<sequence>MKQTVLVTGASGFLGQHIIRLLQEKDPTVGEIRCLDLKPYYNNLDHLTPKAMKVIKGDIRNVQTVNDSVAGVDCIIHCAELMDRRVFANEAELKSVNVNGTENLLEAAKKHNVRYFIYVSTIDVVCGPDPIYYAAENTVMIPKSHCFDAFAKSKIEAEKLVQSANEELCSNGVDRLQTVILRPTSLYGEEDTSNITAFLRTAKECDGCLPRIDNTFIRIQITYAGNAAWACIKAKDKLQIDQSIGGEIFFITDDTPIMDPFDFVEPILKACGLRLSKRAYPYWLLNILLTAFVYVVKLINPIIPIPVSSTMNPGTLQYVSNIYFFNRNKAILRLDYEPLYDSEESQKNSIEYYKSLNL</sequence>
<name>A0A3S3P497_9ACAR</name>
<evidence type="ECO:0000259" key="4">
    <source>
        <dbReference type="Pfam" id="PF01073"/>
    </source>
</evidence>
<dbReference type="AlphaFoldDB" id="A0A3S3P497"/>
<proteinExistence type="inferred from homology"/>
<dbReference type="InterPro" id="IPR050177">
    <property type="entry name" value="Lipid_A_modif_metabolic_enz"/>
</dbReference>
<dbReference type="OrthoDB" id="2735536at2759"/>
<evidence type="ECO:0000256" key="1">
    <source>
        <dbReference type="ARBA" id="ARBA00009219"/>
    </source>
</evidence>
<dbReference type="Gene3D" id="3.40.50.720">
    <property type="entry name" value="NAD(P)-binding Rossmann-like Domain"/>
    <property type="match status" value="1"/>
</dbReference>
<dbReference type="GO" id="GO:0016616">
    <property type="term" value="F:oxidoreductase activity, acting on the CH-OH group of donors, NAD or NADP as acceptor"/>
    <property type="evidence" value="ECO:0007669"/>
    <property type="project" value="InterPro"/>
</dbReference>
<keyword evidence="3" id="KW-0812">Transmembrane</keyword>
<keyword evidence="3" id="KW-1133">Transmembrane helix</keyword>
<protein>
    <submittedName>
        <fullName evidence="5">3 beta-hydroxysteroid dehydrogenase type 7-like protein</fullName>
    </submittedName>
</protein>
<keyword evidence="3" id="KW-0472">Membrane</keyword>